<dbReference type="Proteomes" id="UP000264006">
    <property type="component" value="Chromosome"/>
</dbReference>
<dbReference type="RefSeq" id="WP_164710507.1">
    <property type="nucleotide sequence ID" value="NZ_CP031165.1"/>
</dbReference>
<evidence type="ECO:0000256" key="1">
    <source>
        <dbReference type="ARBA" id="ARBA00022763"/>
    </source>
</evidence>
<reference evidence="5 6" key="1">
    <citation type="submission" date="2018-09" db="EMBL/GenBank/DDBJ databases">
        <title>Complete genome sequence of Euzebya sp. DY32-46 isolated from seawater of Pacific Ocean.</title>
        <authorList>
            <person name="Xu L."/>
            <person name="Wu Y.-H."/>
            <person name="Xu X.-W."/>
        </authorList>
    </citation>
    <scope>NUCLEOTIDE SEQUENCE [LARGE SCALE GENOMIC DNA]</scope>
    <source>
        <strain evidence="5 6">DY32-46</strain>
    </source>
</reference>
<feature type="domain" description="Uracil-DNA glycosylase-like" evidence="4">
    <location>
        <begin position="23"/>
        <end position="160"/>
    </location>
</feature>
<dbReference type="InterPro" id="IPR036895">
    <property type="entry name" value="Uracil-DNA_glycosylase-like_sf"/>
</dbReference>
<dbReference type="KEGG" id="euz:DVS28_a2758"/>
<evidence type="ECO:0000256" key="3">
    <source>
        <dbReference type="ARBA" id="ARBA00023204"/>
    </source>
</evidence>
<proteinExistence type="predicted"/>
<dbReference type="CDD" id="cd10028">
    <property type="entry name" value="UDG-F2_TDG_MUG"/>
    <property type="match status" value="1"/>
</dbReference>
<dbReference type="GO" id="GO:0004844">
    <property type="term" value="F:uracil DNA N-glycosylase activity"/>
    <property type="evidence" value="ECO:0007669"/>
    <property type="project" value="TreeGrafter"/>
</dbReference>
<dbReference type="Gene3D" id="3.40.470.10">
    <property type="entry name" value="Uracil-DNA glycosylase-like domain"/>
    <property type="match status" value="1"/>
</dbReference>
<protein>
    <submittedName>
        <fullName evidence="5">G:T/U mismatch-specific uracil/thymine DNA-glycosylase</fullName>
    </submittedName>
</protein>
<gene>
    <name evidence="5" type="ORF">DVS28_a2758</name>
</gene>
<dbReference type="PANTHER" id="PTHR12159">
    <property type="entry name" value="G/T AND G/U MISMATCH-SPECIFIC DNA GLYCOSYLASE"/>
    <property type="match status" value="1"/>
</dbReference>
<sequence>MPTPAPDPDLQPIDDVLPTRVANLRLLICGINPGVASARTNRHYAGPGNRFWPALSASGLVPHLVGPDDQHLLPGWGIGMTNLVARPSARATEVTAAELRDGGERLLAFVAQHRPVVTAVLGVTTFRIAFAQPTAQRGPQPDRPDLWVLDNPSGLNAHTSVTALATALAAAGRAAGLDPAR</sequence>
<evidence type="ECO:0000313" key="6">
    <source>
        <dbReference type="Proteomes" id="UP000264006"/>
    </source>
</evidence>
<evidence type="ECO:0000256" key="2">
    <source>
        <dbReference type="ARBA" id="ARBA00022801"/>
    </source>
</evidence>
<dbReference type="Pfam" id="PF03167">
    <property type="entry name" value="UDG"/>
    <property type="match status" value="1"/>
</dbReference>
<dbReference type="InterPro" id="IPR005122">
    <property type="entry name" value="Uracil-DNA_glycosylase-like"/>
</dbReference>
<dbReference type="InterPro" id="IPR015637">
    <property type="entry name" value="MUG/TDG"/>
</dbReference>
<dbReference type="SUPFAM" id="SSF52141">
    <property type="entry name" value="Uracil-DNA glycosylase-like"/>
    <property type="match status" value="1"/>
</dbReference>
<evidence type="ECO:0000259" key="4">
    <source>
        <dbReference type="Pfam" id="PF03167"/>
    </source>
</evidence>
<keyword evidence="6" id="KW-1185">Reference proteome</keyword>
<organism evidence="5 6">
    <name type="scientific">Euzebya pacifica</name>
    <dbReference type="NCBI Taxonomy" id="1608957"/>
    <lineage>
        <taxon>Bacteria</taxon>
        <taxon>Bacillati</taxon>
        <taxon>Actinomycetota</taxon>
        <taxon>Nitriliruptoria</taxon>
        <taxon>Euzebyales</taxon>
    </lineage>
</organism>
<dbReference type="GO" id="GO:0008263">
    <property type="term" value="F:pyrimidine-specific mismatch base pair DNA N-glycosylase activity"/>
    <property type="evidence" value="ECO:0007669"/>
    <property type="project" value="TreeGrafter"/>
</dbReference>
<keyword evidence="2" id="KW-0378">Hydrolase</keyword>
<dbReference type="EMBL" id="CP031165">
    <property type="protein sequence ID" value="AXV07437.1"/>
    <property type="molecule type" value="Genomic_DNA"/>
</dbReference>
<keyword evidence="1" id="KW-0227">DNA damage</keyword>
<dbReference type="AlphaFoldDB" id="A0A346XYZ0"/>
<dbReference type="PANTHER" id="PTHR12159:SF9">
    <property type="entry name" value="G_T MISMATCH-SPECIFIC THYMINE DNA GLYCOSYLASE"/>
    <property type="match status" value="1"/>
</dbReference>
<keyword evidence="3" id="KW-0234">DNA repair</keyword>
<dbReference type="GO" id="GO:0006285">
    <property type="term" value="P:base-excision repair, AP site formation"/>
    <property type="evidence" value="ECO:0007669"/>
    <property type="project" value="InterPro"/>
</dbReference>
<accession>A0A346XYZ0</accession>
<evidence type="ECO:0000313" key="5">
    <source>
        <dbReference type="EMBL" id="AXV07437.1"/>
    </source>
</evidence>
<name>A0A346XYZ0_9ACTN</name>